<accession>M7W516</accession>
<organism evidence="2 3">
    <name type="scientific">Entamoeba histolytica HM-3:IMSS</name>
    <dbReference type="NCBI Taxonomy" id="885315"/>
    <lineage>
        <taxon>Eukaryota</taxon>
        <taxon>Amoebozoa</taxon>
        <taxon>Evosea</taxon>
        <taxon>Archamoebae</taxon>
        <taxon>Mastigamoebida</taxon>
        <taxon>Entamoebidae</taxon>
        <taxon>Entamoeba</taxon>
    </lineage>
</organism>
<evidence type="ECO:0000313" key="2">
    <source>
        <dbReference type="EMBL" id="EMS13001.1"/>
    </source>
</evidence>
<dbReference type="OrthoDB" id="27655at2759"/>
<sequence>MSNKESTTTSLLSMIQPSPPNNDINDSITVNSQPSRITKQKSQNQSHAIPHSSLSSFSPVERPQQPVTQEEITEFKKKPRKLRDESERVKWQSNAEFIKDVLTKGRTKAGETKPRKIVPFNSQIEKKLDEIVKNIRRDLQGIQRTSVKMC</sequence>
<evidence type="ECO:0000256" key="1">
    <source>
        <dbReference type="SAM" id="MobiDB-lite"/>
    </source>
</evidence>
<protein>
    <submittedName>
        <fullName evidence="2">Uncharacterized protein</fullName>
    </submittedName>
</protein>
<feature type="region of interest" description="Disordered" evidence="1">
    <location>
        <begin position="1"/>
        <end position="88"/>
    </location>
</feature>
<gene>
    <name evidence="2" type="ORF">KM1_139020</name>
</gene>
<dbReference type="Proteomes" id="UP000030780">
    <property type="component" value="Unassembled WGS sequence"/>
</dbReference>
<feature type="compositionally biased region" description="Polar residues" evidence="1">
    <location>
        <begin position="1"/>
        <end position="58"/>
    </location>
</feature>
<dbReference type="VEuPathDB" id="AmoebaDB:KM1_139020"/>
<proteinExistence type="predicted"/>
<dbReference type="EMBL" id="KB638319">
    <property type="protein sequence ID" value="EMS13001.1"/>
    <property type="molecule type" value="Genomic_DNA"/>
</dbReference>
<name>M7W516_ENTHI</name>
<reference evidence="2 3" key="1">
    <citation type="submission" date="2013-01" db="EMBL/GenBank/DDBJ databases">
        <authorList>
            <person name="Inman J."/>
            <person name="Zafar N."/>
            <person name="Lorenzi H."/>
            <person name="Caler E."/>
        </authorList>
    </citation>
    <scope>NUCLEOTIDE SEQUENCE [LARGE SCALE GENOMIC DNA]</scope>
    <source>
        <strain evidence="2 3">HM-3:IMSS</strain>
    </source>
</reference>
<dbReference type="AlphaFoldDB" id="M7W516"/>
<evidence type="ECO:0000313" key="3">
    <source>
        <dbReference type="Proteomes" id="UP000030780"/>
    </source>
</evidence>